<protein>
    <submittedName>
        <fullName evidence="2">Uncharacterized protein</fullName>
    </submittedName>
</protein>
<sequence>MPNALGDPQARPSSFLQPAIKVYVAESVGDPPTVDFCRQVGSFPGLVRSNFRRAKEPLGSSASGPGDHQDCLPSTSSTFSLLFSR</sequence>
<evidence type="ECO:0000313" key="2">
    <source>
        <dbReference type="EnsemblPlants" id="PGSC0003DMT400089488"/>
    </source>
</evidence>
<accession>M1DI96</accession>
<name>M1DI96_SOLTU</name>
<reference evidence="2" key="2">
    <citation type="submission" date="2015-06" db="UniProtKB">
        <authorList>
            <consortium name="EnsemblPlants"/>
        </authorList>
    </citation>
    <scope>IDENTIFICATION</scope>
    <source>
        <strain evidence="2">DM1-3 516 R44</strain>
    </source>
</reference>
<feature type="compositionally biased region" description="Low complexity" evidence="1">
    <location>
        <begin position="74"/>
        <end position="85"/>
    </location>
</feature>
<evidence type="ECO:0000313" key="3">
    <source>
        <dbReference type="Proteomes" id="UP000011115"/>
    </source>
</evidence>
<dbReference type="HOGENOM" id="CLU_2517011_0_0_1"/>
<dbReference type="Gramene" id="PGSC0003DMT400089488">
    <property type="protein sequence ID" value="PGSC0003DMT400089488"/>
    <property type="gene ID" value="PGSC0003DMG400039059"/>
</dbReference>
<keyword evidence="3" id="KW-1185">Reference proteome</keyword>
<evidence type="ECO:0000256" key="1">
    <source>
        <dbReference type="SAM" id="MobiDB-lite"/>
    </source>
</evidence>
<dbReference type="EnsemblPlants" id="PGSC0003DMT400089488">
    <property type="protein sequence ID" value="PGSC0003DMT400089488"/>
    <property type="gene ID" value="PGSC0003DMG400039059"/>
</dbReference>
<feature type="region of interest" description="Disordered" evidence="1">
    <location>
        <begin position="56"/>
        <end position="85"/>
    </location>
</feature>
<proteinExistence type="predicted"/>
<organism evidence="2 3">
    <name type="scientific">Solanum tuberosum</name>
    <name type="common">Potato</name>
    <dbReference type="NCBI Taxonomy" id="4113"/>
    <lineage>
        <taxon>Eukaryota</taxon>
        <taxon>Viridiplantae</taxon>
        <taxon>Streptophyta</taxon>
        <taxon>Embryophyta</taxon>
        <taxon>Tracheophyta</taxon>
        <taxon>Spermatophyta</taxon>
        <taxon>Magnoliopsida</taxon>
        <taxon>eudicotyledons</taxon>
        <taxon>Gunneridae</taxon>
        <taxon>Pentapetalae</taxon>
        <taxon>asterids</taxon>
        <taxon>lamiids</taxon>
        <taxon>Solanales</taxon>
        <taxon>Solanaceae</taxon>
        <taxon>Solanoideae</taxon>
        <taxon>Solaneae</taxon>
        <taxon>Solanum</taxon>
    </lineage>
</organism>
<dbReference type="AlphaFoldDB" id="M1DI96"/>
<dbReference type="Proteomes" id="UP000011115">
    <property type="component" value="Unassembled WGS sequence"/>
</dbReference>
<dbReference type="InParanoid" id="M1DI96"/>
<reference evidence="3" key="1">
    <citation type="journal article" date="2011" name="Nature">
        <title>Genome sequence and analysis of the tuber crop potato.</title>
        <authorList>
            <consortium name="The Potato Genome Sequencing Consortium"/>
        </authorList>
    </citation>
    <scope>NUCLEOTIDE SEQUENCE [LARGE SCALE GENOMIC DNA]</scope>
    <source>
        <strain evidence="3">cv. DM1-3 516 R44</strain>
    </source>
</reference>
<dbReference type="PaxDb" id="4113-PGSC0003DMT400089488"/>